<dbReference type="PROSITE" id="PS50883">
    <property type="entry name" value="EAL"/>
    <property type="match status" value="1"/>
</dbReference>
<dbReference type="SUPFAM" id="SSF141868">
    <property type="entry name" value="EAL domain-like"/>
    <property type="match status" value="1"/>
</dbReference>
<organism evidence="2 3">
    <name type="scientific">Lutispora thermophila DSM 19022</name>
    <dbReference type="NCBI Taxonomy" id="1122184"/>
    <lineage>
        <taxon>Bacteria</taxon>
        <taxon>Bacillati</taxon>
        <taxon>Bacillota</taxon>
        <taxon>Clostridia</taxon>
        <taxon>Lutisporales</taxon>
        <taxon>Lutisporaceae</taxon>
        <taxon>Lutispora</taxon>
    </lineage>
</organism>
<dbReference type="RefSeq" id="WP_073026777.1">
    <property type="nucleotide sequence ID" value="NZ_FQZS01000020.1"/>
</dbReference>
<evidence type="ECO:0000313" key="2">
    <source>
        <dbReference type="EMBL" id="SHJ20827.1"/>
    </source>
</evidence>
<dbReference type="PANTHER" id="PTHR33121">
    <property type="entry name" value="CYCLIC DI-GMP PHOSPHODIESTERASE PDEF"/>
    <property type="match status" value="1"/>
</dbReference>
<proteinExistence type="predicted"/>
<dbReference type="Gene3D" id="3.20.20.450">
    <property type="entry name" value="EAL domain"/>
    <property type="match status" value="1"/>
</dbReference>
<sequence>MKISLALTTGFWNELYFYRAKFIITEWSLFVLYTGFSSLGQINLFEVDKLKIDKIFIDDLLNIKKKQNLVKSIIAMAKSLSLTVVAEGIETNEQLLCLKQFGCHLGQGYLLSKPLSVDEIETLLNSSNNII</sequence>
<dbReference type="Pfam" id="PF00563">
    <property type="entry name" value="EAL"/>
    <property type="match status" value="1"/>
</dbReference>
<dbReference type="SMART" id="SM00052">
    <property type="entry name" value="EAL"/>
    <property type="match status" value="1"/>
</dbReference>
<keyword evidence="3" id="KW-1185">Reference proteome</keyword>
<evidence type="ECO:0000259" key="1">
    <source>
        <dbReference type="PROSITE" id="PS50883"/>
    </source>
</evidence>
<protein>
    <submittedName>
        <fullName evidence="2">EAL domain-containing protein</fullName>
    </submittedName>
</protein>
<reference evidence="2 3" key="1">
    <citation type="submission" date="2016-11" db="EMBL/GenBank/DDBJ databases">
        <authorList>
            <person name="Jaros S."/>
            <person name="Januszkiewicz K."/>
            <person name="Wedrychowicz H."/>
        </authorList>
    </citation>
    <scope>NUCLEOTIDE SEQUENCE [LARGE SCALE GENOMIC DNA]</scope>
    <source>
        <strain evidence="2 3">DSM 19022</strain>
    </source>
</reference>
<dbReference type="AlphaFoldDB" id="A0A1M6HF65"/>
<dbReference type="EMBL" id="FQZS01000020">
    <property type="protein sequence ID" value="SHJ20827.1"/>
    <property type="molecule type" value="Genomic_DNA"/>
</dbReference>
<dbReference type="CDD" id="cd01948">
    <property type="entry name" value="EAL"/>
    <property type="match status" value="1"/>
</dbReference>
<dbReference type="InterPro" id="IPR035919">
    <property type="entry name" value="EAL_sf"/>
</dbReference>
<dbReference type="InterPro" id="IPR050706">
    <property type="entry name" value="Cyclic-di-GMP_PDE-like"/>
</dbReference>
<evidence type="ECO:0000313" key="3">
    <source>
        <dbReference type="Proteomes" id="UP000184442"/>
    </source>
</evidence>
<name>A0A1M6HF65_9FIRM</name>
<dbReference type="STRING" id="1122184.SAMN02745176_02786"/>
<gene>
    <name evidence="2" type="ORF">SAMN02745176_02786</name>
</gene>
<feature type="domain" description="EAL" evidence="1">
    <location>
        <begin position="1"/>
        <end position="128"/>
    </location>
</feature>
<accession>A0A1M6HF65</accession>
<dbReference type="InterPro" id="IPR001633">
    <property type="entry name" value="EAL_dom"/>
</dbReference>
<dbReference type="PANTHER" id="PTHR33121:SF70">
    <property type="entry name" value="SIGNALING PROTEIN YKOW"/>
    <property type="match status" value="1"/>
</dbReference>
<dbReference type="Proteomes" id="UP000184442">
    <property type="component" value="Unassembled WGS sequence"/>
</dbReference>
<dbReference type="GO" id="GO:0071111">
    <property type="term" value="F:cyclic-guanylate-specific phosphodiesterase activity"/>
    <property type="evidence" value="ECO:0007669"/>
    <property type="project" value="InterPro"/>
</dbReference>